<dbReference type="Gramene" id="KJB09798">
    <property type="protein sequence ID" value="KJB09798"/>
    <property type="gene ID" value="B456_001G167300"/>
</dbReference>
<organism evidence="1 2">
    <name type="scientific">Gossypium raimondii</name>
    <name type="common">Peruvian cotton</name>
    <name type="synonym">Gossypium klotzschianum subsp. raimondii</name>
    <dbReference type="NCBI Taxonomy" id="29730"/>
    <lineage>
        <taxon>Eukaryota</taxon>
        <taxon>Viridiplantae</taxon>
        <taxon>Streptophyta</taxon>
        <taxon>Embryophyta</taxon>
        <taxon>Tracheophyta</taxon>
        <taxon>Spermatophyta</taxon>
        <taxon>Magnoliopsida</taxon>
        <taxon>eudicotyledons</taxon>
        <taxon>Gunneridae</taxon>
        <taxon>Pentapetalae</taxon>
        <taxon>rosids</taxon>
        <taxon>malvids</taxon>
        <taxon>Malvales</taxon>
        <taxon>Malvaceae</taxon>
        <taxon>Malvoideae</taxon>
        <taxon>Gossypium</taxon>
    </lineage>
</organism>
<evidence type="ECO:0000313" key="1">
    <source>
        <dbReference type="EMBL" id="KJB09798.1"/>
    </source>
</evidence>
<protein>
    <submittedName>
        <fullName evidence="1">Uncharacterized protein</fullName>
    </submittedName>
</protein>
<evidence type="ECO:0000313" key="2">
    <source>
        <dbReference type="Proteomes" id="UP000032304"/>
    </source>
</evidence>
<proteinExistence type="predicted"/>
<dbReference type="EMBL" id="CM001740">
    <property type="protein sequence ID" value="KJB09798.1"/>
    <property type="molecule type" value="Genomic_DNA"/>
</dbReference>
<accession>A0A0D2NAC5</accession>
<keyword evidence="2" id="KW-1185">Reference proteome</keyword>
<dbReference type="Proteomes" id="UP000032304">
    <property type="component" value="Chromosome 1"/>
</dbReference>
<dbReference type="AlphaFoldDB" id="A0A0D2NAC5"/>
<gene>
    <name evidence="1" type="ORF">B456_001G167300</name>
</gene>
<sequence length="83" mass="9534">MLSAFLAETEQAGWALIRRLLDLFRLFWLTPFQSIRQDLKGKVLIPGMTRKMKRGQALQSSAMGSSFPYGRAVWLACDEEELR</sequence>
<name>A0A0D2NAC5_GOSRA</name>
<reference evidence="1 2" key="1">
    <citation type="journal article" date="2012" name="Nature">
        <title>Repeated polyploidization of Gossypium genomes and the evolution of spinnable cotton fibres.</title>
        <authorList>
            <person name="Paterson A.H."/>
            <person name="Wendel J.F."/>
            <person name="Gundlach H."/>
            <person name="Guo H."/>
            <person name="Jenkins J."/>
            <person name="Jin D."/>
            <person name="Llewellyn D."/>
            <person name="Showmaker K.C."/>
            <person name="Shu S."/>
            <person name="Udall J."/>
            <person name="Yoo M.J."/>
            <person name="Byers R."/>
            <person name="Chen W."/>
            <person name="Doron-Faigenboim A."/>
            <person name="Duke M.V."/>
            <person name="Gong L."/>
            <person name="Grimwood J."/>
            <person name="Grover C."/>
            <person name="Grupp K."/>
            <person name="Hu G."/>
            <person name="Lee T.H."/>
            <person name="Li J."/>
            <person name="Lin L."/>
            <person name="Liu T."/>
            <person name="Marler B.S."/>
            <person name="Page J.T."/>
            <person name="Roberts A.W."/>
            <person name="Romanel E."/>
            <person name="Sanders W.S."/>
            <person name="Szadkowski E."/>
            <person name="Tan X."/>
            <person name="Tang H."/>
            <person name="Xu C."/>
            <person name="Wang J."/>
            <person name="Wang Z."/>
            <person name="Zhang D."/>
            <person name="Zhang L."/>
            <person name="Ashrafi H."/>
            <person name="Bedon F."/>
            <person name="Bowers J.E."/>
            <person name="Brubaker C.L."/>
            <person name="Chee P.W."/>
            <person name="Das S."/>
            <person name="Gingle A.R."/>
            <person name="Haigler C.H."/>
            <person name="Harker D."/>
            <person name="Hoffmann L.V."/>
            <person name="Hovav R."/>
            <person name="Jones D.C."/>
            <person name="Lemke C."/>
            <person name="Mansoor S."/>
            <person name="ur Rahman M."/>
            <person name="Rainville L.N."/>
            <person name="Rambani A."/>
            <person name="Reddy U.K."/>
            <person name="Rong J.K."/>
            <person name="Saranga Y."/>
            <person name="Scheffler B.E."/>
            <person name="Scheffler J.A."/>
            <person name="Stelly D.M."/>
            <person name="Triplett B.A."/>
            <person name="Van Deynze A."/>
            <person name="Vaslin M.F."/>
            <person name="Waghmare V.N."/>
            <person name="Walford S.A."/>
            <person name="Wright R.J."/>
            <person name="Zaki E.A."/>
            <person name="Zhang T."/>
            <person name="Dennis E.S."/>
            <person name="Mayer K.F."/>
            <person name="Peterson D.G."/>
            <person name="Rokhsar D.S."/>
            <person name="Wang X."/>
            <person name="Schmutz J."/>
        </authorList>
    </citation>
    <scope>NUCLEOTIDE SEQUENCE [LARGE SCALE GENOMIC DNA]</scope>
</reference>